<reference evidence="13" key="1">
    <citation type="submission" date="2017-02" db="EMBL/GenBank/DDBJ databases">
        <authorList>
            <person name="Regsiter A."/>
            <person name="William W."/>
        </authorList>
    </citation>
    <scope>NUCLEOTIDE SEQUENCE</scope>
    <source>
        <strain evidence="13">Bib</strain>
    </source>
</reference>
<keyword evidence="6 11" id="KW-0865">Zymogen</keyword>
<feature type="binding site" evidence="10">
    <location>
        <position position="466"/>
    </location>
    <ligand>
        <name>L-glutamate</name>
        <dbReference type="ChEBI" id="CHEBI:29985"/>
    </ligand>
</feature>
<dbReference type="Pfam" id="PF01019">
    <property type="entry name" value="G_glu_transpept"/>
    <property type="match status" value="1"/>
</dbReference>
<feature type="binding site" evidence="10">
    <location>
        <position position="424"/>
    </location>
    <ligand>
        <name>L-glutamate</name>
        <dbReference type="ChEBI" id="CHEBI:29985"/>
    </ligand>
</feature>
<evidence type="ECO:0000256" key="2">
    <source>
        <dbReference type="ARBA" id="ARBA00001089"/>
    </source>
</evidence>
<proteinExistence type="inferred from homology"/>
<comment type="catalytic activity">
    <reaction evidence="2 11">
        <text>glutathione + H2O = L-cysteinylglycine + L-glutamate</text>
        <dbReference type="Rhea" id="RHEA:28807"/>
        <dbReference type="ChEBI" id="CHEBI:15377"/>
        <dbReference type="ChEBI" id="CHEBI:29985"/>
        <dbReference type="ChEBI" id="CHEBI:57925"/>
        <dbReference type="ChEBI" id="CHEBI:61694"/>
        <dbReference type="EC" id="3.4.19.13"/>
    </reaction>
</comment>
<feature type="binding site" evidence="10">
    <location>
        <begin position="443"/>
        <end position="444"/>
    </location>
    <ligand>
        <name>L-glutamate</name>
        <dbReference type="ChEBI" id="CHEBI:29985"/>
    </ligand>
</feature>
<dbReference type="SUPFAM" id="SSF56235">
    <property type="entry name" value="N-terminal nucleophile aminohydrolases (Ntn hydrolases)"/>
    <property type="match status" value="1"/>
</dbReference>
<feature type="signal peptide" evidence="12">
    <location>
        <begin position="1"/>
        <end position="23"/>
    </location>
</feature>
<feature type="chain" id="PRO_5018255314" description="Glutathione hydrolase proenzyme" evidence="12">
    <location>
        <begin position="24"/>
        <end position="565"/>
    </location>
</feature>
<protein>
    <recommendedName>
        <fullName evidence="11">Glutathione hydrolase proenzyme</fullName>
        <ecNumber evidence="11">2.3.2.2</ecNumber>
        <ecNumber evidence="11">3.4.19.13</ecNumber>
    </recommendedName>
    <component>
        <recommendedName>
            <fullName evidence="11">Glutathione hydrolase large chain</fullName>
        </recommendedName>
    </component>
    <component>
        <recommendedName>
            <fullName evidence="11">Glutathione hydrolase small chain</fullName>
        </recommendedName>
    </component>
</protein>
<comment type="similarity">
    <text evidence="3 11">Belongs to the gamma-glutamyltransferase family.</text>
</comment>
<evidence type="ECO:0000313" key="13">
    <source>
        <dbReference type="EMBL" id="SLM13639.1"/>
    </source>
</evidence>
<dbReference type="PANTHER" id="PTHR43199:SF1">
    <property type="entry name" value="GLUTATHIONE HYDROLASE PROENZYME"/>
    <property type="match status" value="1"/>
</dbReference>
<name>A0A3P3XJD7_9SPIR</name>
<evidence type="ECO:0000256" key="11">
    <source>
        <dbReference type="RuleBase" id="RU368036"/>
    </source>
</evidence>
<dbReference type="InterPro" id="IPR055262">
    <property type="entry name" value="GGT_CS"/>
</dbReference>
<dbReference type="GO" id="GO:0006751">
    <property type="term" value="P:glutathione catabolic process"/>
    <property type="evidence" value="ECO:0007669"/>
    <property type="project" value="UniProtKB-UniRule"/>
</dbReference>
<evidence type="ECO:0000256" key="9">
    <source>
        <dbReference type="PIRSR" id="PIRSR600101-1"/>
    </source>
</evidence>
<dbReference type="PROSITE" id="PS00462">
    <property type="entry name" value="G_GLU_TRANSPEPTIDASE"/>
    <property type="match status" value="1"/>
</dbReference>
<keyword evidence="12" id="KW-0732">Signal</keyword>
<evidence type="ECO:0000256" key="5">
    <source>
        <dbReference type="ARBA" id="ARBA00022801"/>
    </source>
</evidence>
<dbReference type="EMBL" id="FWDM01000022">
    <property type="protein sequence ID" value="SLM13639.1"/>
    <property type="molecule type" value="Genomic_DNA"/>
</dbReference>
<keyword evidence="4 11" id="KW-0808">Transferase</keyword>
<organism evidence="13">
    <name type="scientific">uncultured spirochete</name>
    <dbReference type="NCBI Taxonomy" id="156406"/>
    <lineage>
        <taxon>Bacteria</taxon>
        <taxon>Pseudomonadati</taxon>
        <taxon>Spirochaetota</taxon>
        <taxon>Spirochaetia</taxon>
        <taxon>Spirochaetales</taxon>
        <taxon>environmental samples</taxon>
    </lineage>
</organism>
<dbReference type="InterPro" id="IPR000101">
    <property type="entry name" value="GGT_peptidase"/>
</dbReference>
<evidence type="ECO:0000256" key="1">
    <source>
        <dbReference type="ARBA" id="ARBA00001049"/>
    </source>
</evidence>
<dbReference type="GO" id="GO:0103068">
    <property type="term" value="F:leukotriene C4 gamma-glutamyl transferase activity"/>
    <property type="evidence" value="ECO:0007669"/>
    <property type="project" value="UniProtKB-EC"/>
</dbReference>
<dbReference type="Gene3D" id="3.60.20.40">
    <property type="match status" value="1"/>
</dbReference>
<dbReference type="InterPro" id="IPR029055">
    <property type="entry name" value="Ntn_hydrolases_N"/>
</dbReference>
<feature type="binding site" evidence="10">
    <location>
        <position position="106"/>
    </location>
    <ligand>
        <name>L-glutamate</name>
        <dbReference type="ChEBI" id="CHEBI:29985"/>
    </ligand>
</feature>
<sequence>MEAHMKKLAFVFALFVAALSALSAQLPVNLYGRAASGPNGVVAAAKPEASQVGIDILKKGGNAVDAAVATGFALGVLEPNASGVGGGGFMIIKMKDMTEPVVIDFREMAPSKSTPTMYLGADGKVVPNSTIEGGLAVGVPGEVKGLLYALEHYGSGKLSRADIIQPAIQWALTGVPVTVNLASIIKDNYGKLVKYENGAQIYLKDGLPYEVGDVIYNPDLAKTLAKIVKEGTDAVYKGEIAEAIVKEVQKRGGILTLEDLANYEVKIRKPVEGSYRGYKVYSVPPASSGGTHLIEILNILENFDVKKLGFQTAQSAHLWSEILKLTFADRSKYMADTEFVKVPLAGLTSKEYAKEQAARIDLNKPLAPVTAGDPWKYESGSTTHFSVMDKEGNMVAVTKTINYFFGSGVTIPGWGFIMNDEMDDFVATPGSVNSVEPGKRPLSSMSPTLVLDPQGRSFMTIGSPGATRIFPTVAQVISNVIDFGFPIQEAILAPRVWQGASGALNIEGRYPASALDGIKKLGHDVTIRGDWDAYFGGVHAVVYDYDKGVLYGGADPRRDGQAAAF</sequence>
<dbReference type="Gene3D" id="1.10.246.130">
    <property type="match status" value="1"/>
</dbReference>
<dbReference type="EC" id="3.4.19.13" evidence="11"/>
<dbReference type="PANTHER" id="PTHR43199">
    <property type="entry name" value="GLUTATHIONE HYDROLASE"/>
    <property type="match status" value="1"/>
</dbReference>
<dbReference type="NCBIfam" id="TIGR00066">
    <property type="entry name" value="g_glut_trans"/>
    <property type="match status" value="1"/>
</dbReference>
<comment type="pathway">
    <text evidence="11">Sulfur metabolism; glutathione metabolism.</text>
</comment>
<dbReference type="InterPro" id="IPR043137">
    <property type="entry name" value="GGT_ssub_C"/>
</dbReference>
<dbReference type="GO" id="GO:0036374">
    <property type="term" value="F:glutathione hydrolase activity"/>
    <property type="evidence" value="ECO:0007669"/>
    <property type="project" value="UniProtKB-UniRule"/>
</dbReference>
<keyword evidence="11" id="KW-0317">Glutathione biosynthesis</keyword>
<evidence type="ECO:0000256" key="4">
    <source>
        <dbReference type="ARBA" id="ARBA00022679"/>
    </source>
</evidence>
<evidence type="ECO:0000256" key="3">
    <source>
        <dbReference type="ARBA" id="ARBA00009381"/>
    </source>
</evidence>
<dbReference type="InterPro" id="IPR051792">
    <property type="entry name" value="GGT_bact"/>
</dbReference>
<comment type="catalytic activity">
    <reaction evidence="8 11">
        <text>an N-terminal (5-L-glutamyl)-[peptide] + an alpha-amino acid = 5-L-glutamyl amino acid + an N-terminal L-alpha-aminoacyl-[peptide]</text>
        <dbReference type="Rhea" id="RHEA:23904"/>
        <dbReference type="Rhea" id="RHEA-COMP:9780"/>
        <dbReference type="Rhea" id="RHEA-COMP:9795"/>
        <dbReference type="ChEBI" id="CHEBI:77644"/>
        <dbReference type="ChEBI" id="CHEBI:78597"/>
        <dbReference type="ChEBI" id="CHEBI:78599"/>
        <dbReference type="ChEBI" id="CHEBI:78608"/>
        <dbReference type="EC" id="2.3.2.2"/>
    </reaction>
</comment>
<feature type="active site" description="Nucleophile" evidence="9">
    <location>
        <position position="382"/>
    </location>
</feature>
<evidence type="ECO:0000256" key="8">
    <source>
        <dbReference type="ARBA" id="ARBA00047417"/>
    </source>
</evidence>
<dbReference type="AlphaFoldDB" id="A0A3P3XJD7"/>
<keyword evidence="5 11" id="KW-0378">Hydrolase</keyword>
<comment type="catalytic activity">
    <reaction evidence="1 11">
        <text>an S-substituted glutathione + H2O = an S-substituted L-cysteinylglycine + L-glutamate</text>
        <dbReference type="Rhea" id="RHEA:59468"/>
        <dbReference type="ChEBI" id="CHEBI:15377"/>
        <dbReference type="ChEBI" id="CHEBI:29985"/>
        <dbReference type="ChEBI" id="CHEBI:90779"/>
        <dbReference type="ChEBI" id="CHEBI:143103"/>
        <dbReference type="EC" id="3.4.19.13"/>
    </reaction>
</comment>
<evidence type="ECO:0000256" key="10">
    <source>
        <dbReference type="PIRSR" id="PIRSR600101-2"/>
    </source>
</evidence>
<gene>
    <name evidence="13" type="primary">ggt</name>
    <name evidence="13" type="ORF">SPIROBIBN47_290147</name>
</gene>
<accession>A0A3P3XJD7</accession>
<comment type="PTM">
    <text evidence="11">Cleaved by autocatalysis into a large and a small subunit.</text>
</comment>
<dbReference type="EC" id="2.3.2.2" evidence="11"/>
<evidence type="ECO:0000256" key="6">
    <source>
        <dbReference type="ARBA" id="ARBA00023145"/>
    </source>
</evidence>
<dbReference type="GO" id="GO:0006750">
    <property type="term" value="P:glutathione biosynthetic process"/>
    <property type="evidence" value="ECO:0007669"/>
    <property type="project" value="UniProtKB-KW"/>
</dbReference>
<evidence type="ECO:0000256" key="12">
    <source>
        <dbReference type="SAM" id="SignalP"/>
    </source>
</evidence>
<feature type="binding site" evidence="10">
    <location>
        <begin position="400"/>
        <end position="402"/>
    </location>
    <ligand>
        <name>L-glutamate</name>
        <dbReference type="ChEBI" id="CHEBI:29985"/>
    </ligand>
</feature>
<dbReference type="UniPathway" id="UPA00204"/>
<keyword evidence="7 11" id="KW-0012">Acyltransferase</keyword>
<dbReference type="PRINTS" id="PR01210">
    <property type="entry name" value="GGTRANSPTASE"/>
</dbReference>
<dbReference type="InterPro" id="IPR043138">
    <property type="entry name" value="GGT_lsub"/>
</dbReference>
<comment type="subunit">
    <text evidence="11">This enzyme consists of two polypeptide chains, which are synthesized in precursor form from a single polypeptide.</text>
</comment>
<evidence type="ECO:0000256" key="7">
    <source>
        <dbReference type="ARBA" id="ARBA00023315"/>
    </source>
</evidence>